<dbReference type="Gene3D" id="2.40.160.50">
    <property type="entry name" value="membrane protein fhac: a member of the omp85/tpsb transporter family"/>
    <property type="match status" value="1"/>
</dbReference>
<dbReference type="Gene3D" id="3.10.20.310">
    <property type="entry name" value="membrane protein fhac"/>
    <property type="match status" value="1"/>
</dbReference>
<organism evidence="7">
    <name type="scientific">Heliothis virescens</name>
    <name type="common">Tobacco budworm moth</name>
    <dbReference type="NCBI Taxonomy" id="7102"/>
    <lineage>
        <taxon>Eukaryota</taxon>
        <taxon>Metazoa</taxon>
        <taxon>Ecdysozoa</taxon>
        <taxon>Arthropoda</taxon>
        <taxon>Hexapoda</taxon>
        <taxon>Insecta</taxon>
        <taxon>Pterygota</taxon>
        <taxon>Neoptera</taxon>
        <taxon>Endopterygota</taxon>
        <taxon>Lepidoptera</taxon>
        <taxon>Glossata</taxon>
        <taxon>Ditrysia</taxon>
        <taxon>Noctuoidea</taxon>
        <taxon>Noctuidae</taxon>
        <taxon>Heliothinae</taxon>
        <taxon>Heliothis</taxon>
    </lineage>
</organism>
<evidence type="ECO:0000256" key="5">
    <source>
        <dbReference type="ARBA" id="ARBA00023136"/>
    </source>
</evidence>
<dbReference type="PANTHER" id="PTHR12815">
    <property type="entry name" value="SORTING AND ASSEMBLY MACHINERY SAMM50 PROTEIN FAMILY MEMBER"/>
    <property type="match status" value="1"/>
</dbReference>
<evidence type="ECO:0000256" key="4">
    <source>
        <dbReference type="ARBA" id="ARBA00022692"/>
    </source>
</evidence>
<dbReference type="GO" id="GO:0033108">
    <property type="term" value="P:mitochondrial respiratory chain complex assembly"/>
    <property type="evidence" value="ECO:0007669"/>
    <property type="project" value="TreeGrafter"/>
</dbReference>
<gene>
    <name evidence="7" type="ORF">B5V51_1973</name>
</gene>
<name>A0A2A4JHT8_HELVI</name>
<proteinExistence type="inferred from homology"/>
<dbReference type="InterPro" id="IPR039910">
    <property type="entry name" value="D15-like"/>
</dbReference>
<evidence type="ECO:0000313" key="7">
    <source>
        <dbReference type="EMBL" id="PCG71336.1"/>
    </source>
</evidence>
<evidence type="ECO:0000259" key="6">
    <source>
        <dbReference type="Pfam" id="PF01103"/>
    </source>
</evidence>
<evidence type="ECO:0000256" key="1">
    <source>
        <dbReference type="ARBA" id="ARBA00004374"/>
    </source>
</evidence>
<dbReference type="GO" id="GO:0045040">
    <property type="term" value="P:protein insertion into mitochondrial outer membrane"/>
    <property type="evidence" value="ECO:0007669"/>
    <property type="project" value="TreeGrafter"/>
</dbReference>
<dbReference type="Pfam" id="PF01103">
    <property type="entry name" value="Omp85"/>
    <property type="match status" value="1"/>
</dbReference>
<keyword evidence="5" id="KW-0472">Membrane</keyword>
<comment type="subcellular location">
    <subcellularLocation>
        <location evidence="1">Mitochondrion outer membrane</location>
        <topology evidence="1">Multi-pass membrane protein</topology>
    </subcellularLocation>
</comment>
<keyword evidence="4" id="KW-0812">Transmembrane</keyword>
<dbReference type="AlphaFoldDB" id="A0A2A4JHT8"/>
<dbReference type="PANTHER" id="PTHR12815:SF18">
    <property type="entry name" value="SORTING AND ASSEMBLY MACHINERY COMPONENT 50 HOMOLOG"/>
    <property type="match status" value="1"/>
</dbReference>
<keyword evidence="3" id="KW-1134">Transmembrane beta strand</keyword>
<evidence type="ECO:0000256" key="2">
    <source>
        <dbReference type="ARBA" id="ARBA00010913"/>
    </source>
</evidence>
<dbReference type="EMBL" id="NWSH01001410">
    <property type="protein sequence ID" value="PCG71336.1"/>
    <property type="molecule type" value="Genomic_DNA"/>
</dbReference>
<protein>
    <recommendedName>
        <fullName evidence="6">Bacterial surface antigen (D15) domain-containing protein</fullName>
    </recommendedName>
</protein>
<sequence>MNFITKLLELTMGTVHAKVSHRNRYFAEDETALFDFAEALEDEPPPRSSIALNGIKARVDRVNVDGLDRTRDDVIRGTVDELFKAQDFEDVIVRAHKVRQALDNLGCFRNICVYIDVSSGPDATPDGLEVTFQVREMSRVTGGVNAAIGENEGSVVLGVRLPNLFGRGERAQAAYSLGYRNTASFNLTATKPLHIKPYLPEVSGSVYQHSQDYPWSGYHLLDRGVLFDVAFKTSPTTKHTVQWEGLVRDVTVFNKTSFQLREGSGPHLKSVLRHTISVDHRDEEVFPTQGVFVQLSNELAGLGGSVAHVRAELRAQASHTLSAEAGVVLQASAAAGLLHDVRGTQPPDHFFLGGPTSVRGFQQRGLGPHCDGQALGGRVRHTASSSCGVLASGVHLFAPLPLPGARSGLGALFRSHVFVNAGCLAFPEHRGAWSGAQARALSLARVSLGAGLCVRLGRAARLELNYVLPLRALPPDRPHAGLQLGLGASFL</sequence>
<comment type="caution">
    <text evidence="7">The sequence shown here is derived from an EMBL/GenBank/DDBJ whole genome shotgun (WGS) entry which is preliminary data.</text>
</comment>
<accession>A0A2A4JHT8</accession>
<dbReference type="InterPro" id="IPR000184">
    <property type="entry name" value="Bac_surfAg_D15"/>
</dbReference>
<reference evidence="7" key="1">
    <citation type="submission" date="2017-09" db="EMBL/GenBank/DDBJ databases">
        <title>Contemporary evolution of a Lepidopteran species, Heliothis virescens, in response to modern agricultural practices.</title>
        <authorList>
            <person name="Fritz M.L."/>
            <person name="Deyonke A.M."/>
            <person name="Papanicolaou A."/>
            <person name="Micinski S."/>
            <person name="Westbrook J."/>
            <person name="Gould F."/>
        </authorList>
    </citation>
    <scope>NUCLEOTIDE SEQUENCE [LARGE SCALE GENOMIC DNA]</scope>
    <source>
        <strain evidence="7">HvINT-</strain>
        <tissue evidence="7">Whole body</tissue>
    </source>
</reference>
<feature type="domain" description="Bacterial surface antigen (D15)" evidence="6">
    <location>
        <begin position="163"/>
        <end position="490"/>
    </location>
</feature>
<comment type="similarity">
    <text evidence="2">Belongs to the SAM50/omp85 family.</text>
</comment>
<dbReference type="GO" id="GO:0005741">
    <property type="term" value="C:mitochondrial outer membrane"/>
    <property type="evidence" value="ECO:0007669"/>
    <property type="project" value="UniProtKB-SubCell"/>
</dbReference>
<evidence type="ECO:0000256" key="3">
    <source>
        <dbReference type="ARBA" id="ARBA00022452"/>
    </source>
</evidence>
<dbReference type="STRING" id="7102.A0A2A4JHT8"/>